<dbReference type="SMART" id="SM00360">
    <property type="entry name" value="RRM"/>
    <property type="match status" value="1"/>
</dbReference>
<dbReference type="Gramene" id="XM_028389191.1">
    <property type="protein sequence ID" value="XP_028244992.1"/>
    <property type="gene ID" value="LOC114422704"/>
</dbReference>
<feature type="compositionally biased region" description="Polar residues" evidence="3">
    <location>
        <begin position="189"/>
        <end position="198"/>
    </location>
</feature>
<reference evidence="5" key="1">
    <citation type="submission" date="2014-07" db="EMBL/GenBank/DDBJ databases">
        <title>Identification of a novel salt tolerance gene in wild soybean by whole-genome sequencing.</title>
        <authorList>
            <person name="Lam H.-M."/>
            <person name="Qi X."/>
            <person name="Li M.-W."/>
            <person name="Liu X."/>
            <person name="Xie M."/>
            <person name="Ni M."/>
            <person name="Xu X."/>
        </authorList>
    </citation>
    <scope>NUCLEOTIDE SEQUENCE [LARGE SCALE GENOMIC DNA]</scope>
    <source>
        <tissue evidence="5">Root</tissue>
    </source>
</reference>
<gene>
    <name evidence="6" type="ORF">D0Y65_021506</name>
    <name evidence="5" type="ORF">glysoja_046436</name>
</gene>
<dbReference type="Proteomes" id="UP000053555">
    <property type="component" value="Unassembled WGS sequence"/>
</dbReference>
<dbReference type="InterPro" id="IPR048289">
    <property type="entry name" value="RRM2_NsCP33-like"/>
</dbReference>
<dbReference type="InterPro" id="IPR012677">
    <property type="entry name" value="Nucleotide-bd_a/b_plait_sf"/>
</dbReference>
<dbReference type="PANTHER" id="PTHR48027">
    <property type="entry name" value="HETEROGENEOUS NUCLEAR RIBONUCLEOPROTEIN 87F-RELATED"/>
    <property type="match status" value="1"/>
</dbReference>
<dbReference type="SUPFAM" id="SSF54928">
    <property type="entry name" value="RNA-binding domain, RBD"/>
    <property type="match status" value="1"/>
</dbReference>
<dbReference type="Gene3D" id="3.30.70.330">
    <property type="match status" value="1"/>
</dbReference>
<evidence type="ECO:0000313" key="5">
    <source>
        <dbReference type="EMBL" id="KHN41578.1"/>
    </source>
</evidence>
<dbReference type="Pfam" id="PF00076">
    <property type="entry name" value="RRM_1"/>
    <property type="match status" value="1"/>
</dbReference>
<feature type="region of interest" description="Disordered" evidence="3">
    <location>
        <begin position="185"/>
        <end position="228"/>
    </location>
</feature>
<keyword evidence="1 2" id="KW-0694">RNA-binding</keyword>
<dbReference type="EMBL" id="QZWG01000008">
    <property type="protein sequence ID" value="RZB98637.1"/>
    <property type="molecule type" value="Genomic_DNA"/>
</dbReference>
<evidence type="ECO:0000256" key="2">
    <source>
        <dbReference type="PROSITE-ProRule" id="PRU00176"/>
    </source>
</evidence>
<evidence type="ECO:0000313" key="8">
    <source>
        <dbReference type="EMBL" id="RZB98638.1"/>
    </source>
</evidence>
<evidence type="ECO:0000313" key="7">
    <source>
        <dbReference type="EMBL" id="RZB98637.1"/>
    </source>
</evidence>
<feature type="domain" description="RRM" evidence="4">
    <location>
        <begin position="40"/>
        <end position="118"/>
    </location>
</feature>
<evidence type="ECO:0000259" key="4">
    <source>
        <dbReference type="PROSITE" id="PS50102"/>
    </source>
</evidence>
<name>A0A0B2SA33_GLYSO</name>
<evidence type="ECO:0000256" key="3">
    <source>
        <dbReference type="SAM" id="MobiDB-lite"/>
    </source>
</evidence>
<dbReference type="EMBL" id="QZWG01000008">
    <property type="protein sequence ID" value="RZB98639.1"/>
    <property type="molecule type" value="Genomic_DNA"/>
</dbReference>
<evidence type="ECO:0000313" key="9">
    <source>
        <dbReference type="EMBL" id="RZB98639.1"/>
    </source>
</evidence>
<evidence type="ECO:0000256" key="1">
    <source>
        <dbReference type="ARBA" id="ARBA00022884"/>
    </source>
</evidence>
<organism evidence="5">
    <name type="scientific">Glycine soja</name>
    <name type="common">Wild soybean</name>
    <dbReference type="NCBI Taxonomy" id="3848"/>
    <lineage>
        <taxon>Eukaryota</taxon>
        <taxon>Viridiplantae</taxon>
        <taxon>Streptophyta</taxon>
        <taxon>Embryophyta</taxon>
        <taxon>Tracheophyta</taxon>
        <taxon>Spermatophyta</taxon>
        <taxon>Magnoliopsida</taxon>
        <taxon>eudicotyledons</taxon>
        <taxon>Gunneridae</taxon>
        <taxon>Pentapetalae</taxon>
        <taxon>rosids</taxon>
        <taxon>fabids</taxon>
        <taxon>Fabales</taxon>
        <taxon>Fabaceae</taxon>
        <taxon>Papilionoideae</taxon>
        <taxon>50 kb inversion clade</taxon>
        <taxon>NPAAA clade</taxon>
        <taxon>indigoferoid/millettioid clade</taxon>
        <taxon>Phaseoleae</taxon>
        <taxon>Glycine</taxon>
        <taxon>Glycine subgen. Soja</taxon>
    </lineage>
</organism>
<evidence type="ECO:0000313" key="6">
    <source>
        <dbReference type="EMBL" id="RZB98633.1"/>
    </source>
</evidence>
<dbReference type="AlphaFoldDB" id="A0A0B2SA33"/>
<dbReference type="InterPro" id="IPR000504">
    <property type="entry name" value="RRM_dom"/>
</dbReference>
<protein>
    <submittedName>
        <fullName evidence="5">Glycine-rich RNA-binding protein 2, mitochondrial</fullName>
    </submittedName>
    <submittedName>
        <fullName evidence="6">Glycine-rich RNA-binding protein 3, mitochondrial isoform A</fullName>
    </submittedName>
    <submittedName>
        <fullName evidence="7">Glycine-rich RNA-binding protein 3, mitochondrial isoform E</fullName>
    </submittedName>
    <submittedName>
        <fullName evidence="8">Glycine-rich RNA-binding protein 3, mitochondrial isoform F</fullName>
    </submittedName>
    <submittedName>
        <fullName evidence="9">Glycine-rich RNA-binding protein 3, mitochondrial isoform G</fullName>
    </submittedName>
</protein>
<dbReference type="InterPro" id="IPR035979">
    <property type="entry name" value="RBD_domain_sf"/>
</dbReference>
<keyword evidence="10" id="KW-1185">Reference proteome</keyword>
<accession>A0A0B2SA33</accession>
<dbReference type="EMBL" id="QZWG01000008">
    <property type="protein sequence ID" value="RZB98638.1"/>
    <property type="molecule type" value="Genomic_DNA"/>
</dbReference>
<dbReference type="GO" id="GO:0003723">
    <property type="term" value="F:RNA binding"/>
    <property type="evidence" value="ECO:0007669"/>
    <property type="project" value="UniProtKB-UniRule"/>
</dbReference>
<dbReference type="EMBL" id="KN644943">
    <property type="protein sequence ID" value="KHN41578.1"/>
    <property type="molecule type" value="Genomic_DNA"/>
</dbReference>
<proteinExistence type="predicted"/>
<dbReference type="InterPro" id="IPR052462">
    <property type="entry name" value="SLIRP/GR-RBP-like"/>
</dbReference>
<dbReference type="FunFam" id="3.30.70.330:FF:000631">
    <property type="entry name" value="Glycine-rich RNA-binding protein 3, mitochondrial"/>
    <property type="match status" value="1"/>
</dbReference>
<feature type="compositionally biased region" description="Acidic residues" evidence="3">
    <location>
        <begin position="202"/>
        <end position="211"/>
    </location>
</feature>
<dbReference type="EMBL" id="QZWG01000008">
    <property type="protein sequence ID" value="RZB98633.1"/>
    <property type="molecule type" value="Genomic_DNA"/>
</dbReference>
<dbReference type="Gramene" id="XM_028389192.1">
    <property type="protein sequence ID" value="XP_028244993.1"/>
    <property type="gene ID" value="LOC114422704"/>
</dbReference>
<dbReference type="PROSITE" id="PS50102">
    <property type="entry name" value="RRM"/>
    <property type="match status" value="1"/>
</dbReference>
<evidence type="ECO:0000313" key="10">
    <source>
        <dbReference type="Proteomes" id="UP000289340"/>
    </source>
</evidence>
<reference evidence="6 10" key="2">
    <citation type="submission" date="2018-09" db="EMBL/GenBank/DDBJ databases">
        <title>A high-quality reference genome of wild soybean provides a powerful tool to mine soybean genomes.</title>
        <authorList>
            <person name="Xie M."/>
            <person name="Chung C.Y.L."/>
            <person name="Li M.-W."/>
            <person name="Wong F.-L."/>
            <person name="Chan T.-F."/>
            <person name="Lam H.-M."/>
        </authorList>
    </citation>
    <scope>NUCLEOTIDE SEQUENCE [LARGE SCALE GENOMIC DNA]</scope>
    <source>
        <strain evidence="10">cv. W05</strain>
        <tissue evidence="6">Hypocotyl of etiolated seedlings</tissue>
    </source>
</reference>
<sequence>MAFLNKIGNLVKNSAVKHINQDFSVSTPSLFQAIRSMSSAKLFVGGISYSTDDMSLRESFARYGEVIDVKVIMDRETGRSRGFGFITFATSEDASYAIQGMDGQDLHGRRIRVNYATERSRPGFGGDGGYRGSGGSDGYNRGGNYGSGNYNVTSSYSDGNAETSYTSGANAGNYQFNENSGGVFGSASGEFSSNQNDATGADNDEFIEPLEDNVRENNDEPTDYAQNR</sequence>
<dbReference type="CDD" id="cd21608">
    <property type="entry name" value="RRM2_NsCP33_like"/>
    <property type="match status" value="1"/>
</dbReference>
<dbReference type="Proteomes" id="UP000289340">
    <property type="component" value="Chromosome 8"/>
</dbReference>